<dbReference type="SUPFAM" id="SSF52283">
    <property type="entry name" value="Formate/glycerate dehydrogenase catalytic domain-like"/>
    <property type="match status" value="1"/>
</dbReference>
<evidence type="ECO:0000259" key="4">
    <source>
        <dbReference type="Pfam" id="PF00389"/>
    </source>
</evidence>
<keyword evidence="7" id="KW-1185">Reference proteome</keyword>
<feature type="domain" description="D-isomer specific 2-hydroxyacid dehydrogenase NAD-binding" evidence="5">
    <location>
        <begin position="105"/>
        <end position="275"/>
    </location>
</feature>
<comment type="caution">
    <text evidence="6">The sequence shown here is derived from an EMBL/GenBank/DDBJ whole genome shotgun (WGS) entry which is preliminary data.</text>
</comment>
<reference evidence="7" key="1">
    <citation type="journal article" date="2019" name="Int. J. Syst. Evol. Microbiol.">
        <title>The Global Catalogue of Microorganisms (GCM) 10K type strain sequencing project: providing services to taxonomists for standard genome sequencing and annotation.</title>
        <authorList>
            <consortium name="The Broad Institute Genomics Platform"/>
            <consortium name="The Broad Institute Genome Sequencing Center for Infectious Disease"/>
            <person name="Wu L."/>
            <person name="Ma J."/>
        </authorList>
    </citation>
    <scope>NUCLEOTIDE SEQUENCE [LARGE SCALE GENOMIC DNA]</scope>
    <source>
        <strain evidence="7">CGMCC 4.5798</strain>
    </source>
</reference>
<dbReference type="InterPro" id="IPR036291">
    <property type="entry name" value="NAD(P)-bd_dom_sf"/>
</dbReference>
<dbReference type="Pfam" id="PF00389">
    <property type="entry name" value="2-Hacid_dh"/>
    <property type="match status" value="1"/>
</dbReference>
<dbReference type="Gene3D" id="3.40.50.720">
    <property type="entry name" value="NAD(P)-binding Rossmann-like Domain"/>
    <property type="match status" value="2"/>
</dbReference>
<organism evidence="6 7">
    <name type="scientific">Massilia aerilata</name>
    <dbReference type="NCBI Taxonomy" id="453817"/>
    <lineage>
        <taxon>Bacteria</taxon>
        <taxon>Pseudomonadati</taxon>
        <taxon>Pseudomonadota</taxon>
        <taxon>Betaproteobacteria</taxon>
        <taxon>Burkholderiales</taxon>
        <taxon>Oxalobacteraceae</taxon>
        <taxon>Telluria group</taxon>
        <taxon>Massilia</taxon>
    </lineage>
</organism>
<comment type="similarity">
    <text evidence="3">Belongs to the D-isomer specific 2-hydroxyacid dehydrogenase family.</text>
</comment>
<dbReference type="Pfam" id="PF02826">
    <property type="entry name" value="2-Hacid_dh_C"/>
    <property type="match status" value="1"/>
</dbReference>
<keyword evidence="1 3" id="KW-0560">Oxidoreductase</keyword>
<sequence length="311" mass="33189">MKPALLQIGSFPPEVQAQIDAGFDRIDVRDFERDPSRAGEIRAIVTRSNLEVPAALVERLPKLGIIATNGVGHDLIPLALAARRGIAVSNTPDVLNAAVAELCIGALLALLRQLPQADRYVREGRWPGASFPLTSSLAGKQVGIVGLGRIGKDIARRLEPFGVALAYHGRSDQNLAWRFEADLGALARDADILIVAAPGGAETARMIDAHVLEALGPRGILVNVARGSLVDEEALLAALAEGRIAGAALDVFDREPDIDARFFGLENVLLMPHIGSATRETRAAMAQLMLDNLRSWFGSGRVLTPVPVPEH</sequence>
<evidence type="ECO:0000256" key="3">
    <source>
        <dbReference type="RuleBase" id="RU003719"/>
    </source>
</evidence>
<evidence type="ECO:0000313" key="6">
    <source>
        <dbReference type="EMBL" id="MFC5549372.1"/>
    </source>
</evidence>
<keyword evidence="2" id="KW-0520">NAD</keyword>
<evidence type="ECO:0000256" key="1">
    <source>
        <dbReference type="ARBA" id="ARBA00023002"/>
    </source>
</evidence>
<protein>
    <submittedName>
        <fullName evidence="6">2-hydroxyacid dehydrogenase</fullName>
    </submittedName>
</protein>
<feature type="domain" description="D-isomer specific 2-hydroxyacid dehydrogenase catalytic" evidence="4">
    <location>
        <begin position="23"/>
        <end position="306"/>
    </location>
</feature>
<dbReference type="InterPro" id="IPR006140">
    <property type="entry name" value="D-isomer_DH_NAD-bd"/>
</dbReference>
<dbReference type="InterPro" id="IPR050223">
    <property type="entry name" value="D-isomer_2-hydroxyacid_DH"/>
</dbReference>
<gene>
    <name evidence="6" type="ORF">ACFPO9_12725</name>
</gene>
<evidence type="ECO:0000256" key="2">
    <source>
        <dbReference type="ARBA" id="ARBA00023027"/>
    </source>
</evidence>
<dbReference type="CDD" id="cd12156">
    <property type="entry name" value="HPPR"/>
    <property type="match status" value="1"/>
</dbReference>
<accession>A0ABW0RX64</accession>
<dbReference type="RefSeq" id="WP_379771286.1">
    <property type="nucleotide sequence ID" value="NZ_JBHSMZ010000008.1"/>
</dbReference>
<evidence type="ECO:0000259" key="5">
    <source>
        <dbReference type="Pfam" id="PF02826"/>
    </source>
</evidence>
<dbReference type="SUPFAM" id="SSF51735">
    <property type="entry name" value="NAD(P)-binding Rossmann-fold domains"/>
    <property type="match status" value="1"/>
</dbReference>
<dbReference type="EMBL" id="JBHSMZ010000008">
    <property type="protein sequence ID" value="MFC5549372.1"/>
    <property type="molecule type" value="Genomic_DNA"/>
</dbReference>
<dbReference type="InterPro" id="IPR006139">
    <property type="entry name" value="D-isomer_2_OHA_DH_cat_dom"/>
</dbReference>
<proteinExistence type="inferred from homology"/>
<evidence type="ECO:0000313" key="7">
    <source>
        <dbReference type="Proteomes" id="UP001596086"/>
    </source>
</evidence>
<dbReference type="PANTHER" id="PTHR10996:SF178">
    <property type="entry name" value="2-HYDROXYACID DEHYDROGENASE YGL185C-RELATED"/>
    <property type="match status" value="1"/>
</dbReference>
<dbReference type="Proteomes" id="UP001596086">
    <property type="component" value="Unassembled WGS sequence"/>
</dbReference>
<dbReference type="PANTHER" id="PTHR10996">
    <property type="entry name" value="2-HYDROXYACID DEHYDROGENASE-RELATED"/>
    <property type="match status" value="1"/>
</dbReference>
<name>A0ABW0RX64_9BURK</name>